<gene>
    <name evidence="8" type="ORF">LX80_01089</name>
</gene>
<dbReference type="PANTHER" id="PTHR13693:SF77">
    <property type="entry name" value="8-AMINO-7-OXONONANOATE SYNTHASE"/>
    <property type="match status" value="1"/>
</dbReference>
<keyword evidence="9" id="KW-1185">Reference proteome</keyword>
<evidence type="ECO:0000256" key="4">
    <source>
        <dbReference type="ARBA" id="ARBA00022679"/>
    </source>
</evidence>
<comment type="caution">
    <text evidence="8">The sequence shown here is derived from an EMBL/GenBank/DDBJ whole genome shotgun (WGS) entry which is preliminary data.</text>
</comment>
<dbReference type="InterPro" id="IPR015421">
    <property type="entry name" value="PyrdxlP-dep_Trfase_major"/>
</dbReference>
<dbReference type="InterPro" id="IPR001917">
    <property type="entry name" value="Aminotrans_II_pyridoxalP_BS"/>
</dbReference>
<dbReference type="GO" id="GO:0030170">
    <property type="term" value="F:pyridoxal phosphate binding"/>
    <property type="evidence" value="ECO:0007669"/>
    <property type="project" value="InterPro"/>
</dbReference>
<dbReference type="Proteomes" id="UP000249720">
    <property type="component" value="Unassembled WGS sequence"/>
</dbReference>
<evidence type="ECO:0000256" key="3">
    <source>
        <dbReference type="ARBA" id="ARBA00010008"/>
    </source>
</evidence>
<evidence type="ECO:0000256" key="1">
    <source>
        <dbReference type="ARBA" id="ARBA00001933"/>
    </source>
</evidence>
<organism evidence="8 9">
    <name type="scientific">Hydrotalea sandarakina</name>
    <dbReference type="NCBI Taxonomy" id="1004304"/>
    <lineage>
        <taxon>Bacteria</taxon>
        <taxon>Pseudomonadati</taxon>
        <taxon>Bacteroidota</taxon>
        <taxon>Chitinophagia</taxon>
        <taxon>Chitinophagales</taxon>
        <taxon>Chitinophagaceae</taxon>
        <taxon>Hydrotalea</taxon>
    </lineage>
</organism>
<sequence>MYNDHFLDKKIEERTALGLLRKLQLPDMNAVDFFSNDYLGIVKNQLIHVEASNYLAFGSTGSRLLSGNYALIEEAEKIIAGFHETESALLFNSGYDANVGVLSSIPQKGDTILYDALSHASIREGVRLSFAQSFSFKHNDMQQLEDKLKTAKGNVFIVTESVFSMDGDVCPLQDLIHVSQKYGAHLIIDEAHATGIIGNKGEGLTQHLQVQNSVFARIHTFGKALGCQGAVVVGSNRLKKYLINFSRPLIYTTALPPILVQGIMKSYQLFPTMESARSLLQQHIQQFQQANIPFQKLNSQTPIQGVVIPGNEQVITVAQFLQKNGIAVRPILYPTVPKGAERLRIVLHAYNTKEEIQRLLQLFNNMKAS</sequence>
<evidence type="ECO:0000256" key="6">
    <source>
        <dbReference type="RuleBase" id="RU003693"/>
    </source>
</evidence>
<proteinExistence type="inferred from homology"/>
<dbReference type="RefSeq" id="WP_111294073.1">
    <property type="nucleotide sequence ID" value="NZ_QKZV01000003.1"/>
</dbReference>
<dbReference type="AlphaFoldDB" id="A0A2W7SKJ1"/>
<name>A0A2W7SKJ1_9BACT</name>
<dbReference type="GO" id="GO:0016740">
    <property type="term" value="F:transferase activity"/>
    <property type="evidence" value="ECO:0007669"/>
    <property type="project" value="UniProtKB-KW"/>
</dbReference>
<comment type="cofactor">
    <cofactor evidence="1 6">
        <name>pyridoxal 5'-phosphate</name>
        <dbReference type="ChEBI" id="CHEBI:597326"/>
    </cofactor>
</comment>
<dbReference type="EMBL" id="QKZV01000003">
    <property type="protein sequence ID" value="PZX63445.1"/>
    <property type="molecule type" value="Genomic_DNA"/>
</dbReference>
<dbReference type="InterPro" id="IPR015422">
    <property type="entry name" value="PyrdxlP-dep_Trfase_small"/>
</dbReference>
<dbReference type="GO" id="GO:0009102">
    <property type="term" value="P:biotin biosynthetic process"/>
    <property type="evidence" value="ECO:0007669"/>
    <property type="project" value="TreeGrafter"/>
</dbReference>
<dbReference type="InterPro" id="IPR004839">
    <property type="entry name" value="Aminotransferase_I/II_large"/>
</dbReference>
<evidence type="ECO:0000313" key="8">
    <source>
        <dbReference type="EMBL" id="PZX63445.1"/>
    </source>
</evidence>
<dbReference type="SUPFAM" id="SSF53383">
    <property type="entry name" value="PLP-dependent transferases"/>
    <property type="match status" value="1"/>
</dbReference>
<evidence type="ECO:0000256" key="2">
    <source>
        <dbReference type="ARBA" id="ARBA00005189"/>
    </source>
</evidence>
<accession>A0A2W7SKJ1</accession>
<dbReference type="InterPro" id="IPR015424">
    <property type="entry name" value="PyrdxlP-dep_Trfase"/>
</dbReference>
<evidence type="ECO:0000256" key="5">
    <source>
        <dbReference type="ARBA" id="ARBA00022898"/>
    </source>
</evidence>
<comment type="pathway">
    <text evidence="2">Lipid metabolism.</text>
</comment>
<comment type="similarity">
    <text evidence="3">Belongs to the class-II pyridoxal-phosphate-dependent aminotransferase family. BioF subfamily.</text>
</comment>
<evidence type="ECO:0000313" key="9">
    <source>
        <dbReference type="Proteomes" id="UP000249720"/>
    </source>
</evidence>
<reference evidence="8 9" key="1">
    <citation type="submission" date="2018-06" db="EMBL/GenBank/DDBJ databases">
        <title>Genomic Encyclopedia of Archaeal and Bacterial Type Strains, Phase II (KMG-II): from individual species to whole genera.</title>
        <authorList>
            <person name="Goeker M."/>
        </authorList>
    </citation>
    <scope>NUCLEOTIDE SEQUENCE [LARGE SCALE GENOMIC DNA]</scope>
    <source>
        <strain evidence="8 9">DSM 23241</strain>
    </source>
</reference>
<dbReference type="PANTHER" id="PTHR13693">
    <property type="entry name" value="CLASS II AMINOTRANSFERASE/8-AMINO-7-OXONONANOATE SYNTHASE"/>
    <property type="match status" value="1"/>
</dbReference>
<dbReference type="InterPro" id="IPR050087">
    <property type="entry name" value="AON_synthase_class-II"/>
</dbReference>
<dbReference type="Gene3D" id="3.40.640.10">
    <property type="entry name" value="Type I PLP-dependent aspartate aminotransferase-like (Major domain)"/>
    <property type="match status" value="1"/>
</dbReference>
<evidence type="ECO:0000259" key="7">
    <source>
        <dbReference type="Pfam" id="PF00155"/>
    </source>
</evidence>
<dbReference type="OrthoDB" id="9807157at2"/>
<feature type="domain" description="Aminotransferase class I/classII large" evidence="7">
    <location>
        <begin position="31"/>
        <end position="361"/>
    </location>
</feature>
<keyword evidence="4" id="KW-0808">Transferase</keyword>
<keyword evidence="5 6" id="KW-0663">Pyridoxal phosphate</keyword>
<dbReference type="Pfam" id="PF00155">
    <property type="entry name" value="Aminotran_1_2"/>
    <property type="match status" value="1"/>
</dbReference>
<protein>
    <submittedName>
        <fullName evidence="8">8-amino-7-oxononanoate synthase</fullName>
    </submittedName>
</protein>
<dbReference type="Gene3D" id="3.90.1150.10">
    <property type="entry name" value="Aspartate Aminotransferase, domain 1"/>
    <property type="match status" value="1"/>
</dbReference>
<dbReference type="PROSITE" id="PS00599">
    <property type="entry name" value="AA_TRANSFER_CLASS_2"/>
    <property type="match status" value="1"/>
</dbReference>